<gene>
    <name evidence="1" type="ORF">TcWFU_001705</name>
</gene>
<protein>
    <submittedName>
        <fullName evidence="1">Uncharacterized protein</fullName>
    </submittedName>
</protein>
<dbReference type="Proteomes" id="UP001651158">
    <property type="component" value="Unassembled WGS sequence"/>
</dbReference>
<name>A0ABR4QAJ7_9CEST</name>
<sequence length="66" mass="7537">MTHGASAFLCVSAVIAGDESRLDFEVRKRFVFLRLKRDLGDLLLFDGRLSYWKQVLCNLLSLGFDL</sequence>
<accession>A0ABR4QAJ7</accession>
<evidence type="ECO:0000313" key="1">
    <source>
        <dbReference type="EMBL" id="KAL5106605.1"/>
    </source>
</evidence>
<evidence type="ECO:0000313" key="2">
    <source>
        <dbReference type="Proteomes" id="UP001651158"/>
    </source>
</evidence>
<comment type="caution">
    <text evidence="1">The sequence shown here is derived from an EMBL/GenBank/DDBJ whole genome shotgun (WGS) entry which is preliminary data.</text>
</comment>
<proteinExistence type="predicted"/>
<organism evidence="1 2">
    <name type="scientific">Taenia crassiceps</name>
    <dbReference type="NCBI Taxonomy" id="6207"/>
    <lineage>
        <taxon>Eukaryota</taxon>
        <taxon>Metazoa</taxon>
        <taxon>Spiralia</taxon>
        <taxon>Lophotrochozoa</taxon>
        <taxon>Platyhelminthes</taxon>
        <taxon>Cestoda</taxon>
        <taxon>Eucestoda</taxon>
        <taxon>Cyclophyllidea</taxon>
        <taxon>Taeniidae</taxon>
        <taxon>Taenia</taxon>
    </lineage>
</organism>
<dbReference type="EMBL" id="JAKROA010000005">
    <property type="protein sequence ID" value="KAL5106605.1"/>
    <property type="molecule type" value="Genomic_DNA"/>
</dbReference>
<reference evidence="1 2" key="1">
    <citation type="journal article" date="2022" name="Front. Cell. Infect. Microbiol.">
        <title>The Genomes of Two Strains of Taenia crassiceps the Animal Model for the Study of Human Cysticercosis.</title>
        <authorList>
            <person name="Bobes R.J."/>
            <person name="Estrada K."/>
            <person name="Rios-Valencia D.G."/>
            <person name="Calderon-Gallegos A."/>
            <person name="de la Torre P."/>
            <person name="Carrero J.C."/>
            <person name="Sanchez-Flores A."/>
            <person name="Laclette J.P."/>
        </authorList>
    </citation>
    <scope>NUCLEOTIDE SEQUENCE [LARGE SCALE GENOMIC DNA]</scope>
    <source>
        <strain evidence="1">WFUcys</strain>
    </source>
</reference>
<keyword evidence="2" id="KW-1185">Reference proteome</keyword>